<accession>A0A1M6L7K1</accession>
<evidence type="ECO:0008006" key="4">
    <source>
        <dbReference type="Google" id="ProtNLM"/>
    </source>
</evidence>
<dbReference type="EMBL" id="FQYX01000030">
    <property type="protein sequence ID" value="SHJ67183.1"/>
    <property type="molecule type" value="Genomic_DNA"/>
</dbReference>
<organism evidence="2 3">
    <name type="scientific">Arenibacter nanhaiticus</name>
    <dbReference type="NCBI Taxonomy" id="558155"/>
    <lineage>
        <taxon>Bacteria</taxon>
        <taxon>Pseudomonadati</taxon>
        <taxon>Bacteroidota</taxon>
        <taxon>Flavobacteriia</taxon>
        <taxon>Flavobacteriales</taxon>
        <taxon>Flavobacteriaceae</taxon>
        <taxon>Arenibacter</taxon>
    </lineage>
</organism>
<keyword evidence="1" id="KW-0732">Signal</keyword>
<dbReference type="OrthoDB" id="1239372at2"/>
<dbReference type="Proteomes" id="UP000184231">
    <property type="component" value="Unassembled WGS sequence"/>
</dbReference>
<dbReference type="AlphaFoldDB" id="A0A1M6L7K1"/>
<proteinExistence type="predicted"/>
<dbReference type="STRING" id="558155.SAMN04487911_13010"/>
<dbReference type="RefSeq" id="WP_072765549.1">
    <property type="nucleotide sequence ID" value="NZ_FQYX01000030.1"/>
</dbReference>
<name>A0A1M6L7K1_9FLAO</name>
<sequence>MKKLLLAIISLTATTAIAQKQLDELSFEDSQNASVFQQIKNNTKILKYTAADGSVLAVGDTLVIGYPSGSTTSTTAVGGGYRVGAAKARSKTKSSFQTIIMGKPAGFGNVMAAMGGEEPNTAGAEMQGEIVVISEMSVFHKGSRKKPLKLTVLLGDPNGRAFGINKYMSVTDYEKSVLSGEIKSINAPMTREEAIAKLKESKDLLDLGIMAEDEYQALKEELTPIIKSE</sequence>
<evidence type="ECO:0000313" key="2">
    <source>
        <dbReference type="EMBL" id="SHJ67183.1"/>
    </source>
</evidence>
<reference evidence="3" key="1">
    <citation type="submission" date="2016-11" db="EMBL/GenBank/DDBJ databases">
        <authorList>
            <person name="Varghese N."/>
            <person name="Submissions S."/>
        </authorList>
    </citation>
    <scope>NUCLEOTIDE SEQUENCE [LARGE SCALE GENOMIC DNA]</scope>
    <source>
        <strain evidence="3">CGMCC 1.8863</strain>
    </source>
</reference>
<evidence type="ECO:0000256" key="1">
    <source>
        <dbReference type="SAM" id="SignalP"/>
    </source>
</evidence>
<gene>
    <name evidence="2" type="ORF">SAMN04487911_13010</name>
</gene>
<feature type="chain" id="PRO_5012522677" description="SHOCT domain-containing protein" evidence="1">
    <location>
        <begin position="19"/>
        <end position="229"/>
    </location>
</feature>
<feature type="signal peptide" evidence="1">
    <location>
        <begin position="1"/>
        <end position="18"/>
    </location>
</feature>
<protein>
    <recommendedName>
        <fullName evidence="4">SHOCT domain-containing protein</fullName>
    </recommendedName>
</protein>
<keyword evidence="3" id="KW-1185">Reference proteome</keyword>
<evidence type="ECO:0000313" key="3">
    <source>
        <dbReference type="Proteomes" id="UP000184231"/>
    </source>
</evidence>